<comment type="similarity">
    <text evidence="3">Belongs to the VTA1 family.</text>
</comment>
<evidence type="ECO:0000259" key="9">
    <source>
        <dbReference type="Pfam" id="PF04652"/>
    </source>
</evidence>
<evidence type="ECO:0000256" key="3">
    <source>
        <dbReference type="ARBA" id="ARBA00007895"/>
    </source>
</evidence>
<name>A0A5E4MA06_9HEMI</name>
<feature type="domain" description="Vta1/callose synthase N-terminal" evidence="9">
    <location>
        <begin position="13"/>
        <end position="155"/>
    </location>
</feature>
<sequence length="282" mass="31672">MAQLPECPETLKKIQHYLKIASEHDAKDPIISYWCRLYALQTALTLDKSSKEAKTFLVSLMDWLEKQKVFLKENDMITNETAAQAHFENYAIKLFNIADGLDHQANYNKNIIKLFFTAGLLMDVLSVFGEVSEEIANTQKYAKWKATYIHNCLKNGETPTPGPPATESGQIGFNFPTQRDEVQQPKNYFDPPVPITPIYKDLSPTMPNEYAQIPSTSTVTEFQPSVPGPILLKNGVQLLPAHITKAQKYCKFAASALNYDDVPESIANLQKALRLLTTGEDV</sequence>
<dbReference type="GO" id="GO:0010008">
    <property type="term" value="C:endosome membrane"/>
    <property type="evidence" value="ECO:0007669"/>
    <property type="project" value="UniProtKB-SubCell"/>
</dbReference>
<dbReference type="GO" id="GO:0015031">
    <property type="term" value="P:protein transport"/>
    <property type="evidence" value="ECO:0007669"/>
    <property type="project" value="UniProtKB-KW"/>
</dbReference>
<keyword evidence="8" id="KW-0472">Membrane</keyword>
<evidence type="ECO:0000256" key="8">
    <source>
        <dbReference type="ARBA" id="ARBA00023136"/>
    </source>
</evidence>
<keyword evidence="5" id="KW-0963">Cytoplasm</keyword>
<dbReference type="PANTHER" id="PTHR46009:SF1">
    <property type="entry name" value="VACUOLAR PROTEIN SORTING-ASSOCIATED PROTEIN VTA1 HOMOLOG"/>
    <property type="match status" value="1"/>
</dbReference>
<dbReference type="PANTHER" id="PTHR46009">
    <property type="entry name" value="VACUOLAR PROTEIN SORTING-ASSOCIATED PROTEIN VTA1 HOMOLOG"/>
    <property type="match status" value="1"/>
</dbReference>
<evidence type="ECO:0000256" key="4">
    <source>
        <dbReference type="ARBA" id="ARBA00022448"/>
    </source>
</evidence>
<dbReference type="AlphaFoldDB" id="A0A5E4MA06"/>
<dbReference type="InterPro" id="IPR039431">
    <property type="entry name" value="Vta1/CALS_N"/>
</dbReference>
<dbReference type="Pfam" id="PF18097">
    <property type="entry name" value="Vta1_C"/>
    <property type="match status" value="1"/>
</dbReference>
<accession>A0A5E4MA06</accession>
<evidence type="ECO:0000256" key="5">
    <source>
        <dbReference type="ARBA" id="ARBA00022490"/>
    </source>
</evidence>
<dbReference type="GO" id="GO:0032511">
    <property type="term" value="P:late endosome to vacuole transport via multivesicular body sorting pathway"/>
    <property type="evidence" value="ECO:0007669"/>
    <property type="project" value="InterPro"/>
</dbReference>
<dbReference type="InterPro" id="IPR023175">
    <property type="entry name" value="Vta1/CALS_N_sf"/>
</dbReference>
<dbReference type="Pfam" id="PF04652">
    <property type="entry name" value="Vta1"/>
    <property type="match status" value="1"/>
</dbReference>
<proteinExistence type="inferred from homology"/>
<dbReference type="Gene3D" id="1.25.40.270">
    <property type="entry name" value="Vacuolar protein sorting-associated protein vta1"/>
    <property type="match status" value="1"/>
</dbReference>
<dbReference type="InterPro" id="IPR044538">
    <property type="entry name" value="Vta1-like"/>
</dbReference>
<dbReference type="Gene3D" id="1.20.5.420">
    <property type="entry name" value="Immunoglobulin FC, subunit C"/>
    <property type="match status" value="1"/>
</dbReference>
<reference evidence="11 12" key="1">
    <citation type="submission" date="2019-08" db="EMBL/GenBank/DDBJ databases">
        <authorList>
            <person name="Alioto T."/>
            <person name="Alioto T."/>
            <person name="Gomez Garrido J."/>
        </authorList>
    </citation>
    <scope>NUCLEOTIDE SEQUENCE [LARGE SCALE GENOMIC DNA]</scope>
</reference>
<keyword evidence="12" id="KW-1185">Reference proteome</keyword>
<keyword evidence="6" id="KW-0967">Endosome</keyword>
<organism evidence="11 12">
    <name type="scientific">Cinara cedri</name>
    <dbReference type="NCBI Taxonomy" id="506608"/>
    <lineage>
        <taxon>Eukaryota</taxon>
        <taxon>Metazoa</taxon>
        <taxon>Ecdysozoa</taxon>
        <taxon>Arthropoda</taxon>
        <taxon>Hexapoda</taxon>
        <taxon>Insecta</taxon>
        <taxon>Pterygota</taxon>
        <taxon>Neoptera</taxon>
        <taxon>Paraneoptera</taxon>
        <taxon>Hemiptera</taxon>
        <taxon>Sternorrhyncha</taxon>
        <taxon>Aphidomorpha</taxon>
        <taxon>Aphidoidea</taxon>
        <taxon>Aphididae</taxon>
        <taxon>Lachninae</taxon>
        <taxon>Cinara</taxon>
    </lineage>
</organism>
<evidence type="ECO:0000313" key="12">
    <source>
        <dbReference type="Proteomes" id="UP000325440"/>
    </source>
</evidence>
<dbReference type="GO" id="GO:0005771">
    <property type="term" value="C:multivesicular body"/>
    <property type="evidence" value="ECO:0007669"/>
    <property type="project" value="TreeGrafter"/>
</dbReference>
<evidence type="ECO:0000256" key="2">
    <source>
        <dbReference type="ARBA" id="ARBA00004496"/>
    </source>
</evidence>
<protein>
    <submittedName>
        <fullName evidence="11">Vacuolar protein sorting-associate protein Vta1/Callose synthase, N-terminal domain</fullName>
    </submittedName>
</protein>
<feature type="domain" description="Vta1 C-terminal" evidence="10">
    <location>
        <begin position="242"/>
        <end position="277"/>
    </location>
</feature>
<comment type="subcellular location">
    <subcellularLocation>
        <location evidence="2">Cytoplasm</location>
    </subcellularLocation>
    <subcellularLocation>
        <location evidence="1">Endosome membrane</location>
        <topology evidence="1">Peripheral membrane protein</topology>
    </subcellularLocation>
</comment>
<evidence type="ECO:0000259" key="10">
    <source>
        <dbReference type="Pfam" id="PF18097"/>
    </source>
</evidence>
<dbReference type="OrthoDB" id="391137at2759"/>
<dbReference type="EMBL" id="CABPRJ010000487">
    <property type="protein sequence ID" value="VVC29069.1"/>
    <property type="molecule type" value="Genomic_DNA"/>
</dbReference>
<dbReference type="InterPro" id="IPR041212">
    <property type="entry name" value="Vta1_C"/>
</dbReference>
<keyword evidence="7" id="KW-0653">Protein transport</keyword>
<keyword evidence="4" id="KW-0813">Transport</keyword>
<gene>
    <name evidence="11" type="ORF">CINCED_3A010985</name>
</gene>
<evidence type="ECO:0000313" key="11">
    <source>
        <dbReference type="EMBL" id="VVC29069.1"/>
    </source>
</evidence>
<evidence type="ECO:0000256" key="6">
    <source>
        <dbReference type="ARBA" id="ARBA00022753"/>
    </source>
</evidence>
<evidence type="ECO:0000256" key="7">
    <source>
        <dbReference type="ARBA" id="ARBA00022927"/>
    </source>
</evidence>
<dbReference type="Proteomes" id="UP000325440">
    <property type="component" value="Unassembled WGS sequence"/>
</dbReference>
<evidence type="ECO:0000256" key="1">
    <source>
        <dbReference type="ARBA" id="ARBA00004481"/>
    </source>
</evidence>